<name>A0A8S2ZNG9_9BILA</name>
<evidence type="ECO:0000313" key="2">
    <source>
        <dbReference type="EMBL" id="CAF4644712.1"/>
    </source>
</evidence>
<dbReference type="AlphaFoldDB" id="A0A8S2ZNG9"/>
<sequence length="132" mass="14990">MDRPLYRSIFDDTDDTTGNQPNKLKKGVSKKEIQCKVGRSLWLQINTCVELTQQMRTEDEKFNALLGRLRRGGCTDADYELLQTRVVGGGEVESLNTIDWKQAPMLVFRNELRTLLNNLAVASRSLETNEAV</sequence>
<gene>
    <name evidence="2" type="ORF">SRO942_LOCUS50230</name>
</gene>
<evidence type="ECO:0000256" key="1">
    <source>
        <dbReference type="SAM" id="MobiDB-lite"/>
    </source>
</evidence>
<reference evidence="2" key="1">
    <citation type="submission" date="2021-02" db="EMBL/GenBank/DDBJ databases">
        <authorList>
            <person name="Nowell W R."/>
        </authorList>
    </citation>
    <scope>NUCLEOTIDE SEQUENCE</scope>
</reference>
<feature type="region of interest" description="Disordered" evidence="1">
    <location>
        <begin position="1"/>
        <end position="25"/>
    </location>
</feature>
<dbReference type="Proteomes" id="UP000681722">
    <property type="component" value="Unassembled WGS sequence"/>
</dbReference>
<comment type="caution">
    <text evidence="2">The sequence shown here is derived from an EMBL/GenBank/DDBJ whole genome shotgun (WGS) entry which is preliminary data.</text>
</comment>
<feature type="non-terminal residue" evidence="2">
    <location>
        <position position="132"/>
    </location>
</feature>
<evidence type="ECO:0000313" key="3">
    <source>
        <dbReference type="Proteomes" id="UP000681722"/>
    </source>
</evidence>
<protein>
    <submittedName>
        <fullName evidence="2">Uncharacterized protein</fullName>
    </submittedName>
</protein>
<accession>A0A8S2ZNG9</accession>
<dbReference type="EMBL" id="CAJOBC010140703">
    <property type="protein sequence ID" value="CAF4644712.1"/>
    <property type="molecule type" value="Genomic_DNA"/>
</dbReference>
<organism evidence="2 3">
    <name type="scientific">Didymodactylos carnosus</name>
    <dbReference type="NCBI Taxonomy" id="1234261"/>
    <lineage>
        <taxon>Eukaryota</taxon>
        <taxon>Metazoa</taxon>
        <taxon>Spiralia</taxon>
        <taxon>Gnathifera</taxon>
        <taxon>Rotifera</taxon>
        <taxon>Eurotatoria</taxon>
        <taxon>Bdelloidea</taxon>
        <taxon>Philodinida</taxon>
        <taxon>Philodinidae</taxon>
        <taxon>Didymodactylos</taxon>
    </lineage>
</organism>
<proteinExistence type="predicted"/>
<dbReference type="OrthoDB" id="10027735at2759"/>